<dbReference type="InterPro" id="IPR023753">
    <property type="entry name" value="FAD/NAD-binding_dom"/>
</dbReference>
<dbReference type="PANTHER" id="PTHR43735">
    <property type="entry name" value="APOPTOSIS-INDUCING FACTOR 1"/>
    <property type="match status" value="1"/>
</dbReference>
<keyword evidence="7" id="KW-1185">Reference proteome</keyword>
<evidence type="ECO:0000313" key="6">
    <source>
        <dbReference type="EMBL" id="RDB30663.1"/>
    </source>
</evidence>
<dbReference type="InParanoid" id="A0A369KFV4"/>
<evidence type="ECO:0000256" key="1">
    <source>
        <dbReference type="ARBA" id="ARBA00006442"/>
    </source>
</evidence>
<dbReference type="SUPFAM" id="SSF51905">
    <property type="entry name" value="FAD/NAD(P)-binding domain"/>
    <property type="match status" value="1"/>
</dbReference>
<accession>A0A369KFV4</accession>
<dbReference type="InterPro" id="IPR036188">
    <property type="entry name" value="FAD/NAD-bd_sf"/>
</dbReference>
<protein>
    <submittedName>
        <fullName evidence="6">Apoptosis-inducing factor B</fullName>
    </submittedName>
</protein>
<dbReference type="PANTHER" id="PTHR43735:SF3">
    <property type="entry name" value="FERROPTOSIS SUPPRESSOR PROTEIN 1"/>
    <property type="match status" value="1"/>
</dbReference>
<dbReference type="PRINTS" id="PR00411">
    <property type="entry name" value="PNDRDTASEI"/>
</dbReference>
<dbReference type="OrthoDB" id="202203at2759"/>
<name>A0A369KFV4_HYPMA</name>
<dbReference type="Pfam" id="PF07992">
    <property type="entry name" value="Pyr_redox_2"/>
    <property type="match status" value="1"/>
</dbReference>
<evidence type="ECO:0000256" key="3">
    <source>
        <dbReference type="ARBA" id="ARBA00022827"/>
    </source>
</evidence>
<reference evidence="6" key="1">
    <citation type="submission" date="2018-04" db="EMBL/GenBank/DDBJ databases">
        <title>Whole genome sequencing of Hypsizygus marmoreus.</title>
        <authorList>
            <person name="Choi I.-G."/>
            <person name="Min B."/>
            <person name="Kim J.-G."/>
            <person name="Kim S."/>
            <person name="Oh Y.-L."/>
            <person name="Kong W.-S."/>
            <person name="Park H."/>
            <person name="Jeong J."/>
            <person name="Song E.-S."/>
        </authorList>
    </citation>
    <scope>NUCLEOTIDE SEQUENCE [LARGE SCALE GENOMIC DNA]</scope>
    <source>
        <strain evidence="6">51987-8</strain>
    </source>
</reference>
<comment type="caution">
    <text evidence="6">The sequence shown here is derived from an EMBL/GenBank/DDBJ whole genome shotgun (WGS) entry which is preliminary data.</text>
</comment>
<gene>
    <name evidence="6" type="primary">aifB_2</name>
    <name evidence="6" type="ORF">Hypma_005784</name>
</gene>
<evidence type="ECO:0000256" key="2">
    <source>
        <dbReference type="ARBA" id="ARBA00022630"/>
    </source>
</evidence>
<organism evidence="6 7">
    <name type="scientific">Hypsizygus marmoreus</name>
    <name type="common">White beech mushroom</name>
    <name type="synonym">Agaricus marmoreus</name>
    <dbReference type="NCBI Taxonomy" id="39966"/>
    <lineage>
        <taxon>Eukaryota</taxon>
        <taxon>Fungi</taxon>
        <taxon>Dikarya</taxon>
        <taxon>Basidiomycota</taxon>
        <taxon>Agaricomycotina</taxon>
        <taxon>Agaricomycetes</taxon>
        <taxon>Agaricomycetidae</taxon>
        <taxon>Agaricales</taxon>
        <taxon>Tricholomatineae</taxon>
        <taxon>Lyophyllaceae</taxon>
        <taxon>Hypsizygus</taxon>
    </lineage>
</organism>
<keyword evidence="2" id="KW-0285">Flavoprotein</keyword>
<keyword evidence="4" id="KW-0560">Oxidoreductase</keyword>
<keyword evidence="3" id="KW-0274">FAD</keyword>
<evidence type="ECO:0000313" key="7">
    <source>
        <dbReference type="Proteomes" id="UP000076154"/>
    </source>
</evidence>
<dbReference type="Proteomes" id="UP000076154">
    <property type="component" value="Unassembled WGS sequence"/>
</dbReference>
<dbReference type="STRING" id="39966.A0A369KFV4"/>
<sequence>MPDARQNIVVVGGGGAGAPTARQLSAKLDPSKYNLIVITARPYFAHLVGSIRASVTSEGNFAEQILMPYDKLFIKGNGKIVVGQVTSVTDQGSEGGYVTLASGEKVDYSVLILTPGSIWDGPVAIPNTKPETLKWFGDWRTQFEKANDILLVGGGSVGVEFAGEIKDLSPTKKVTIIHSQKQLLNGAYPDKFRKDVERRLQLRGVHLILGDYAPEDAATNPEKTVTTRNGKELHPDLVISCRGPRPNTSFIASSLGAETLNASGFVKIAPTFQLKSHPRIFAAGDITDLKEQKQVGKYRWHAPVVAANVLSVLEGKTPSKFYKGSTEMIVITIGKNGGAAYFGFLWGLMFGDWISSLLKSKNLMIGIVRSALGLEASD</sequence>
<proteinExistence type="inferred from homology"/>
<dbReference type="GO" id="GO:0050660">
    <property type="term" value="F:flavin adenine dinucleotide binding"/>
    <property type="evidence" value="ECO:0007669"/>
    <property type="project" value="TreeGrafter"/>
</dbReference>
<dbReference type="GO" id="GO:0004174">
    <property type="term" value="F:electron-transferring-flavoprotein dehydrogenase activity"/>
    <property type="evidence" value="ECO:0007669"/>
    <property type="project" value="TreeGrafter"/>
</dbReference>
<evidence type="ECO:0000259" key="5">
    <source>
        <dbReference type="Pfam" id="PF07992"/>
    </source>
</evidence>
<evidence type="ECO:0000256" key="4">
    <source>
        <dbReference type="ARBA" id="ARBA00023002"/>
    </source>
</evidence>
<comment type="similarity">
    <text evidence="1">Belongs to the FAD-dependent oxidoreductase family.</text>
</comment>
<feature type="domain" description="FAD/NAD(P)-binding" evidence="5">
    <location>
        <begin position="7"/>
        <end position="292"/>
    </location>
</feature>
<dbReference type="GO" id="GO:0005737">
    <property type="term" value="C:cytoplasm"/>
    <property type="evidence" value="ECO:0007669"/>
    <property type="project" value="TreeGrafter"/>
</dbReference>
<dbReference type="Gene3D" id="3.50.50.100">
    <property type="match status" value="1"/>
</dbReference>
<dbReference type="EMBL" id="LUEZ02000004">
    <property type="protein sequence ID" value="RDB30663.1"/>
    <property type="molecule type" value="Genomic_DNA"/>
</dbReference>
<dbReference type="AlphaFoldDB" id="A0A369KFV4"/>
<dbReference type="PRINTS" id="PR00368">
    <property type="entry name" value="FADPNR"/>
</dbReference>